<dbReference type="PROSITE" id="PS50009">
    <property type="entry name" value="RASGEF_CAT"/>
    <property type="match status" value="1"/>
</dbReference>
<dbReference type="Proteomes" id="UP000054408">
    <property type="component" value="Unassembled WGS sequence"/>
</dbReference>
<gene>
    <name evidence="7" type="ORF">AMSG_03106</name>
</gene>
<dbReference type="PANTHER" id="PTHR23113">
    <property type="entry name" value="GUANINE NUCLEOTIDE EXCHANGE FACTOR"/>
    <property type="match status" value="1"/>
</dbReference>
<feature type="region of interest" description="Disordered" evidence="3">
    <location>
        <begin position="362"/>
        <end position="424"/>
    </location>
</feature>
<feature type="compositionally biased region" description="Pro residues" evidence="3">
    <location>
        <begin position="411"/>
        <end position="423"/>
    </location>
</feature>
<feature type="domain" description="N-terminal Ras-GEF" evidence="6">
    <location>
        <begin position="921"/>
        <end position="1057"/>
    </location>
</feature>
<dbReference type="InterPro" id="IPR001895">
    <property type="entry name" value="RASGEF_cat_dom"/>
</dbReference>
<dbReference type="EMBL" id="GL349443">
    <property type="protein sequence ID" value="KNC46670.1"/>
    <property type="molecule type" value="Genomic_DNA"/>
</dbReference>
<feature type="compositionally biased region" description="Low complexity" evidence="3">
    <location>
        <begin position="291"/>
        <end position="304"/>
    </location>
</feature>
<dbReference type="Pfam" id="PF00617">
    <property type="entry name" value="RasGEF"/>
    <property type="match status" value="1"/>
</dbReference>
<dbReference type="GO" id="GO:0007265">
    <property type="term" value="P:Ras protein signal transduction"/>
    <property type="evidence" value="ECO:0007669"/>
    <property type="project" value="TreeGrafter"/>
</dbReference>
<dbReference type="eggNOG" id="KOG3417">
    <property type="taxonomic scope" value="Eukaryota"/>
</dbReference>
<reference evidence="7 8" key="1">
    <citation type="submission" date="2010-05" db="EMBL/GenBank/DDBJ databases">
        <title>The Genome Sequence of Thecamonas trahens ATCC 50062.</title>
        <authorList>
            <consortium name="The Broad Institute Genome Sequencing Platform"/>
            <person name="Russ C."/>
            <person name="Cuomo C."/>
            <person name="Shea T."/>
            <person name="Young S.K."/>
            <person name="Zeng Q."/>
            <person name="Koehrsen M."/>
            <person name="Haas B."/>
            <person name="Borodovsky M."/>
            <person name="Guigo R."/>
            <person name="Alvarado L."/>
            <person name="Berlin A."/>
            <person name="Bochicchio J."/>
            <person name="Borenstein D."/>
            <person name="Chapman S."/>
            <person name="Chen Z."/>
            <person name="Freedman E."/>
            <person name="Gellesch M."/>
            <person name="Goldberg J."/>
            <person name="Griggs A."/>
            <person name="Gujja S."/>
            <person name="Heilman E."/>
            <person name="Heiman D."/>
            <person name="Hepburn T."/>
            <person name="Howarth C."/>
            <person name="Jen D."/>
            <person name="Larson L."/>
            <person name="Mehta T."/>
            <person name="Park D."/>
            <person name="Pearson M."/>
            <person name="Roberts A."/>
            <person name="Saif S."/>
            <person name="Shenoy N."/>
            <person name="Sisk P."/>
            <person name="Stolte C."/>
            <person name="Sykes S."/>
            <person name="Thomson T."/>
            <person name="Walk T."/>
            <person name="White J."/>
            <person name="Yandava C."/>
            <person name="Burger G."/>
            <person name="Gray M.W."/>
            <person name="Holland P.W.H."/>
            <person name="King N."/>
            <person name="Lang F.B.F."/>
            <person name="Roger A.J."/>
            <person name="Ruiz-Trillo I."/>
            <person name="Lander E."/>
            <person name="Nusbaum C."/>
        </authorList>
    </citation>
    <scope>NUCLEOTIDE SEQUENCE [LARGE SCALE GENOMIC DNA]</scope>
    <source>
        <strain evidence="7 8">ATCC 50062</strain>
    </source>
</reference>
<dbReference type="GeneID" id="25562739"/>
<evidence type="ECO:0000256" key="1">
    <source>
        <dbReference type="ARBA" id="ARBA00022658"/>
    </source>
</evidence>
<feature type="region of interest" description="Disordered" evidence="3">
    <location>
        <begin position="1022"/>
        <end position="1056"/>
    </location>
</feature>
<evidence type="ECO:0000256" key="4">
    <source>
        <dbReference type="SAM" id="Phobius"/>
    </source>
</evidence>
<feature type="transmembrane region" description="Helical" evidence="4">
    <location>
        <begin position="633"/>
        <end position="652"/>
    </location>
</feature>
<evidence type="ECO:0000313" key="7">
    <source>
        <dbReference type="EMBL" id="KNC46670.1"/>
    </source>
</evidence>
<proteinExistence type="predicted"/>
<feature type="domain" description="Ras-GEF" evidence="5">
    <location>
        <begin position="1126"/>
        <end position="1363"/>
    </location>
</feature>
<protein>
    <recommendedName>
        <fullName evidence="9">Ras-GEF domain-containing protein</fullName>
    </recommendedName>
</protein>
<dbReference type="STRING" id="461836.A0A0L0D3C0"/>
<sequence length="1368" mass="144861">MQHTPDRFRAPLRTPSAHATRAARERRTRVRALSSQAETRGGFPLSPMPPLRPFGSALDSSSFASRRATVRAASPPRAGEWRKPRTTTTTSSLAMISLSLDEPRASPLMGATSGARARARTRGALSSVAISSPSPLLSDAFLSGALRRQPWPARVTAPDAEPAALPSDDAGDPYEYVYEYSGDGAAEVPEVVVLASTHDGVERTVSSLSMRSDDGSAMTAVENERKRSMPSRTGSLSSVQLADGRSGKPSRLARDALAVSASPRAISDSSSGSTPYADDECGVSGDGVSMSAVSTPRVVRSPSRSLERDRIEALEGKLELPLFRSGSSLGLRRGRSDSLAVLPGSHEEEQLLSAASFAASSEQAFRSSPPTAVRPKTDASRPTSPLGRSASASALPSPKAQMESGLGPGPASAPAPPPLPPPQLMASSESGWTLAVRRALQHRLWIWIMAFLALYAIVIDDVLVVAAVGGDDVGKGIVLGAQIVSVVVGLVFCGELAARASALRGSYVVSLEFAADVAVVVSFVPEVASLIAGEDVVALALVGRTSLPELQAGAAARGAAAILRVVRLVRVLKLRVLFAAVTASTLTAIANALSDPSSGGEASAIVVLTGEGSESGSGSSDASRATHRLVERAGIQISVALVVLIAAVLCLVHGANLSLEGSLSAVGDAHAVAGLEQLTLAVSGASSASGYARAVDAYVARFAGSGSGSGAAAAGFSLAPRLLVVSVDGRLLAGSSQKVSPLRELFVEAVGVGGGRAYFDVSTAERVKAGTHLLLLLVFLGFLTGINRSLALYAERLVTEAIARISLIIYHLTRHWQHKQDALTASADNLAGRSKSKAPLVLRQVIASIEQAADEQASTSVDLRAKSRLATVKENRLSAALAVTNRELARANPKFWYPPAPVFPIGVLDERFLRLTVDSRGMKVVDAGAKFALVAYLTSPRHKDREYERAFLTTFRLFMEPAELVDLLILEFCFLPDQSEVAAVDFDFEDWEVSEQTPKQTRVILVVEKWLRLAFERDFVPDTPQSESASGSLSDSDNTSSRSSVASRASGDTSRSEAMERLTHFLSLLVASSRHAAAARIGTWVEKQLKGLNDGEASPSKGSLGTPRSPAPVGNLSVSVDVDSVSVVELGRQLCLVEHKLYSAIKPFELVVSSGKVKGRAGVGTAALKASFDHFNKVGLFVQAAIVYAPTAKARLARLRKFIELLSFFIEEHNYNGVMEVLGGLSSVAVARLKRLWSKLDSSSAETFNSIKTIMSASKSYKSYRSLVGSLDEATPVVPFLGVYLSDLVFLLQGNDGETDDGLVAFQRSYHLTGAVTAALRWQSNRYSFIKVPTISRVWNVDAQDLDVSEDALYEASLVLEPRQARRR</sequence>
<feature type="compositionally biased region" description="Low complexity" evidence="3">
    <location>
        <begin position="384"/>
        <end position="398"/>
    </location>
</feature>
<dbReference type="InterPro" id="IPR023578">
    <property type="entry name" value="Ras_GEF_dom_sf"/>
</dbReference>
<dbReference type="SMART" id="SM00147">
    <property type="entry name" value="RasGEF"/>
    <property type="match status" value="1"/>
</dbReference>
<keyword evidence="1 2" id="KW-0344">Guanine-nucleotide releasing factor</keyword>
<feature type="transmembrane region" description="Helical" evidence="4">
    <location>
        <begin position="476"/>
        <end position="498"/>
    </location>
</feature>
<feature type="region of interest" description="Disordered" evidence="3">
    <location>
        <begin position="1"/>
        <end position="89"/>
    </location>
</feature>
<evidence type="ECO:0000256" key="3">
    <source>
        <dbReference type="SAM" id="MobiDB-lite"/>
    </source>
</evidence>
<dbReference type="CDD" id="cd06224">
    <property type="entry name" value="REM"/>
    <property type="match status" value="1"/>
</dbReference>
<keyword evidence="4" id="KW-0472">Membrane</keyword>
<keyword evidence="4" id="KW-1133">Transmembrane helix</keyword>
<feature type="compositionally biased region" description="Low complexity" evidence="3">
    <location>
        <begin position="1026"/>
        <end position="1052"/>
    </location>
</feature>
<evidence type="ECO:0000259" key="6">
    <source>
        <dbReference type="PROSITE" id="PS50212"/>
    </source>
</evidence>
<evidence type="ECO:0000256" key="2">
    <source>
        <dbReference type="PROSITE-ProRule" id="PRU00168"/>
    </source>
</evidence>
<dbReference type="RefSeq" id="XP_013760440.1">
    <property type="nucleotide sequence ID" value="XM_013904986.1"/>
</dbReference>
<dbReference type="OrthoDB" id="546434at2759"/>
<feature type="compositionally biased region" description="Low complexity" evidence="3">
    <location>
        <begin position="260"/>
        <end position="273"/>
    </location>
</feature>
<dbReference type="InterPro" id="IPR036964">
    <property type="entry name" value="RASGEF_cat_dom_sf"/>
</dbReference>
<dbReference type="GO" id="GO:0005085">
    <property type="term" value="F:guanyl-nucleotide exchange factor activity"/>
    <property type="evidence" value="ECO:0007669"/>
    <property type="project" value="UniProtKB-KW"/>
</dbReference>
<dbReference type="InterPro" id="IPR008937">
    <property type="entry name" value="Ras-like_GEF"/>
</dbReference>
<accession>A0A0L0D3C0</accession>
<keyword evidence="8" id="KW-1185">Reference proteome</keyword>
<evidence type="ECO:0000313" key="8">
    <source>
        <dbReference type="Proteomes" id="UP000054408"/>
    </source>
</evidence>
<dbReference type="PROSITE" id="PS50212">
    <property type="entry name" value="RASGEF_NTER"/>
    <property type="match status" value="1"/>
</dbReference>
<feature type="region of interest" description="Disordered" evidence="3">
    <location>
        <begin position="204"/>
        <end position="306"/>
    </location>
</feature>
<dbReference type="GO" id="GO:0005886">
    <property type="term" value="C:plasma membrane"/>
    <property type="evidence" value="ECO:0007669"/>
    <property type="project" value="TreeGrafter"/>
</dbReference>
<evidence type="ECO:0008006" key="9">
    <source>
        <dbReference type="Google" id="ProtNLM"/>
    </source>
</evidence>
<feature type="transmembrane region" description="Helical" evidence="4">
    <location>
        <begin position="444"/>
        <end position="470"/>
    </location>
</feature>
<dbReference type="PANTHER" id="PTHR23113:SF368">
    <property type="entry name" value="CELL DIVISION CONTROL PROTEIN 25"/>
    <property type="match status" value="1"/>
</dbReference>
<dbReference type="SUPFAM" id="SSF48366">
    <property type="entry name" value="Ras GEF"/>
    <property type="match status" value="1"/>
</dbReference>
<dbReference type="Pfam" id="PF00618">
    <property type="entry name" value="RasGEF_N"/>
    <property type="match status" value="1"/>
</dbReference>
<name>A0A0L0D3C0_THETB</name>
<dbReference type="Gene3D" id="1.20.870.10">
    <property type="entry name" value="Son of sevenless (SoS) protein Chain: S domain 1"/>
    <property type="match status" value="1"/>
</dbReference>
<dbReference type="Gene3D" id="1.10.840.10">
    <property type="entry name" value="Ras guanine-nucleotide exchange factors catalytic domain"/>
    <property type="match status" value="1"/>
</dbReference>
<keyword evidence="4" id="KW-0812">Transmembrane</keyword>
<dbReference type="InterPro" id="IPR000651">
    <property type="entry name" value="Ras-like_Gua-exchang_fac_N"/>
</dbReference>
<evidence type="ECO:0000259" key="5">
    <source>
        <dbReference type="PROSITE" id="PS50009"/>
    </source>
</evidence>
<feature type="compositionally biased region" description="Polar residues" evidence="3">
    <location>
        <begin position="230"/>
        <end position="240"/>
    </location>
</feature>
<organism evidence="7 8">
    <name type="scientific">Thecamonas trahens ATCC 50062</name>
    <dbReference type="NCBI Taxonomy" id="461836"/>
    <lineage>
        <taxon>Eukaryota</taxon>
        <taxon>Apusozoa</taxon>
        <taxon>Apusomonadida</taxon>
        <taxon>Apusomonadidae</taxon>
        <taxon>Thecamonas</taxon>
    </lineage>
</organism>